<comment type="caution">
    <text evidence="2">The sequence shown here is derived from an EMBL/GenBank/DDBJ whole genome shotgun (WGS) entry which is preliminary data.</text>
</comment>
<sequence length="120" mass="12387">MQFNLLATFVAAAAFTGATNAYIVQLFSGSDCSGDSWERNVWDNTCAYERGFQSFKLTYNGGGTQLLTTYSPQACAGAITFQGCAAGVNSLALGRCFNAVDGSGGSNALSSYSTAGSCPN</sequence>
<evidence type="ECO:0000313" key="2">
    <source>
        <dbReference type="EMBL" id="PPR04476.1"/>
    </source>
</evidence>
<proteinExistence type="predicted"/>
<gene>
    <name evidence="2" type="ORF">CVT24_013268</name>
</gene>
<keyword evidence="1" id="KW-0732">Signal</keyword>
<dbReference type="AlphaFoldDB" id="A0A409YN90"/>
<dbReference type="EMBL" id="NHTK01000940">
    <property type="protein sequence ID" value="PPR04476.1"/>
    <property type="molecule type" value="Genomic_DNA"/>
</dbReference>
<name>A0A409YN90_9AGAR</name>
<organism evidence="2 3">
    <name type="scientific">Panaeolus cyanescens</name>
    <dbReference type="NCBI Taxonomy" id="181874"/>
    <lineage>
        <taxon>Eukaryota</taxon>
        <taxon>Fungi</taxon>
        <taxon>Dikarya</taxon>
        <taxon>Basidiomycota</taxon>
        <taxon>Agaricomycotina</taxon>
        <taxon>Agaricomycetes</taxon>
        <taxon>Agaricomycetidae</taxon>
        <taxon>Agaricales</taxon>
        <taxon>Agaricineae</taxon>
        <taxon>Galeropsidaceae</taxon>
        <taxon>Panaeolus</taxon>
    </lineage>
</organism>
<keyword evidence="3" id="KW-1185">Reference proteome</keyword>
<accession>A0A409YN90</accession>
<feature type="chain" id="PRO_5019449832" evidence="1">
    <location>
        <begin position="22"/>
        <end position="120"/>
    </location>
</feature>
<dbReference type="OrthoDB" id="2886876at2759"/>
<dbReference type="Proteomes" id="UP000284842">
    <property type="component" value="Unassembled WGS sequence"/>
</dbReference>
<protein>
    <submittedName>
        <fullName evidence="2">Uncharacterized protein</fullName>
    </submittedName>
</protein>
<evidence type="ECO:0000256" key="1">
    <source>
        <dbReference type="SAM" id="SignalP"/>
    </source>
</evidence>
<feature type="signal peptide" evidence="1">
    <location>
        <begin position="1"/>
        <end position="21"/>
    </location>
</feature>
<reference evidence="2 3" key="1">
    <citation type="journal article" date="2018" name="Evol. Lett.">
        <title>Horizontal gene cluster transfer increased hallucinogenic mushroom diversity.</title>
        <authorList>
            <person name="Reynolds H.T."/>
            <person name="Vijayakumar V."/>
            <person name="Gluck-Thaler E."/>
            <person name="Korotkin H.B."/>
            <person name="Matheny P.B."/>
            <person name="Slot J.C."/>
        </authorList>
    </citation>
    <scope>NUCLEOTIDE SEQUENCE [LARGE SCALE GENOMIC DNA]</scope>
    <source>
        <strain evidence="2 3">2629</strain>
    </source>
</reference>
<dbReference type="InParanoid" id="A0A409YN90"/>
<evidence type="ECO:0000313" key="3">
    <source>
        <dbReference type="Proteomes" id="UP000284842"/>
    </source>
</evidence>